<evidence type="ECO:0000256" key="4">
    <source>
        <dbReference type="ARBA" id="ARBA00022475"/>
    </source>
</evidence>
<sequence>MYAERLYVAEKSETVSRPGISRGILDISRYKYLLDLLVQKEVRVRYRGSWLGMAWTYVKPLTQFIVFYVAMGIFLGLGRGGGIENYPVYLFAGIIVTNFFNEAFMSTTMSIVGNAGLIKKIYLPRELFPLASLRVSFVHFLPQWLVLMVGSILLGWKADLAGLVVAFLAFVSLSIFAFGMGLFFGSINVFYRDAQNATELVSMIAMWLAPSFYTWHQVASQLPHWGLQIYMANPIAIAVEAFHRGFWWGSTDGSFTFASGWGLSISLSFVISLLMLAIGEFTFRKLEGGFAQEM</sequence>
<dbReference type="InterPro" id="IPR047817">
    <property type="entry name" value="ABC2_TM_bact-type"/>
</dbReference>
<evidence type="ECO:0000256" key="7">
    <source>
        <dbReference type="ARBA" id="ARBA00022989"/>
    </source>
</evidence>
<comment type="subcellular location">
    <subcellularLocation>
        <location evidence="1">Cell inner membrane</location>
        <topology evidence="1">Multi-pass membrane protein</topology>
    </subcellularLocation>
    <subcellularLocation>
        <location evidence="9">Cell membrane</location>
        <topology evidence="9">Multi-pass membrane protein</topology>
    </subcellularLocation>
</comment>
<proteinExistence type="inferred from homology"/>
<reference evidence="11 12" key="1">
    <citation type="submission" date="2017-04" db="EMBL/GenBank/DDBJ databases">
        <title>Draft genome sequences of Alloscardovia macacae UMA81211 and UMA81212 isolated from the feces of a rhesus macaque (Macaca mulatta).</title>
        <authorList>
            <person name="Albert K."/>
            <person name="Sela D.A."/>
        </authorList>
    </citation>
    <scope>NUCLEOTIDE SEQUENCE [LARGE SCALE GENOMIC DNA]</scope>
    <source>
        <strain evidence="11 12">UMA81212</strain>
    </source>
</reference>
<gene>
    <name evidence="11" type="ORF">B9T39_03075</name>
</gene>
<evidence type="ECO:0000256" key="6">
    <source>
        <dbReference type="ARBA" id="ARBA00022692"/>
    </source>
</evidence>
<name>A0A1Y2SX32_9BIFI</name>
<accession>A0A1Y2SX32</accession>
<dbReference type="PROSITE" id="PS51012">
    <property type="entry name" value="ABC_TM2"/>
    <property type="match status" value="1"/>
</dbReference>
<dbReference type="STRING" id="1160091.B9T39_03075"/>
<feature type="transmembrane region" description="Helical" evidence="9">
    <location>
        <begin position="197"/>
        <end position="215"/>
    </location>
</feature>
<feature type="transmembrane region" description="Helical" evidence="9">
    <location>
        <begin position="57"/>
        <end position="77"/>
    </location>
</feature>
<evidence type="ECO:0000313" key="12">
    <source>
        <dbReference type="Proteomes" id="UP000243540"/>
    </source>
</evidence>
<evidence type="ECO:0000256" key="9">
    <source>
        <dbReference type="RuleBase" id="RU361157"/>
    </source>
</evidence>
<evidence type="ECO:0000256" key="8">
    <source>
        <dbReference type="ARBA" id="ARBA00023136"/>
    </source>
</evidence>
<evidence type="ECO:0000313" key="11">
    <source>
        <dbReference type="EMBL" id="OTA29600.1"/>
    </source>
</evidence>
<dbReference type="PANTHER" id="PTHR30413">
    <property type="entry name" value="INNER MEMBRANE TRANSPORT PERMEASE"/>
    <property type="match status" value="1"/>
</dbReference>
<keyword evidence="6 9" id="KW-0812">Transmembrane</keyword>
<feature type="transmembrane region" description="Helical" evidence="9">
    <location>
        <begin position="160"/>
        <end position="185"/>
    </location>
</feature>
<feature type="domain" description="ABC transmembrane type-2" evidence="10">
    <location>
        <begin position="51"/>
        <end position="286"/>
    </location>
</feature>
<keyword evidence="7 9" id="KW-1133">Transmembrane helix</keyword>
<evidence type="ECO:0000259" key="10">
    <source>
        <dbReference type="PROSITE" id="PS51012"/>
    </source>
</evidence>
<dbReference type="PANTHER" id="PTHR30413:SF8">
    <property type="entry name" value="TRANSPORT PERMEASE PROTEIN"/>
    <property type="match status" value="1"/>
</dbReference>
<dbReference type="InterPro" id="IPR013525">
    <property type="entry name" value="ABC2_TM"/>
</dbReference>
<dbReference type="EMBL" id="NEKC01000005">
    <property type="protein sequence ID" value="OTA29600.1"/>
    <property type="molecule type" value="Genomic_DNA"/>
</dbReference>
<evidence type="ECO:0000256" key="2">
    <source>
        <dbReference type="ARBA" id="ARBA00007783"/>
    </source>
</evidence>
<dbReference type="GO" id="GO:0005886">
    <property type="term" value="C:plasma membrane"/>
    <property type="evidence" value="ECO:0007669"/>
    <property type="project" value="UniProtKB-SubCell"/>
</dbReference>
<keyword evidence="8 9" id="KW-0472">Membrane</keyword>
<organism evidence="11 12">
    <name type="scientific">Alloscardovia macacae</name>
    <dbReference type="NCBI Taxonomy" id="1160091"/>
    <lineage>
        <taxon>Bacteria</taxon>
        <taxon>Bacillati</taxon>
        <taxon>Actinomycetota</taxon>
        <taxon>Actinomycetes</taxon>
        <taxon>Bifidobacteriales</taxon>
        <taxon>Bifidobacteriaceae</taxon>
        <taxon>Alloscardovia</taxon>
    </lineage>
</organism>
<dbReference type="GO" id="GO:0015920">
    <property type="term" value="P:lipopolysaccharide transport"/>
    <property type="evidence" value="ECO:0007669"/>
    <property type="project" value="TreeGrafter"/>
</dbReference>
<comment type="caution">
    <text evidence="11">The sequence shown here is derived from an EMBL/GenBank/DDBJ whole genome shotgun (WGS) entry which is preliminary data.</text>
</comment>
<dbReference type="Pfam" id="PF01061">
    <property type="entry name" value="ABC2_membrane"/>
    <property type="match status" value="1"/>
</dbReference>
<evidence type="ECO:0000256" key="5">
    <source>
        <dbReference type="ARBA" id="ARBA00022519"/>
    </source>
</evidence>
<evidence type="ECO:0000256" key="3">
    <source>
        <dbReference type="ARBA" id="ARBA00022448"/>
    </source>
</evidence>
<keyword evidence="4 9" id="KW-1003">Cell membrane</keyword>
<evidence type="ECO:0000256" key="1">
    <source>
        <dbReference type="ARBA" id="ARBA00004429"/>
    </source>
</evidence>
<dbReference type="GO" id="GO:0140359">
    <property type="term" value="F:ABC-type transporter activity"/>
    <property type="evidence" value="ECO:0007669"/>
    <property type="project" value="InterPro"/>
</dbReference>
<comment type="similarity">
    <text evidence="2 9">Belongs to the ABC-2 integral membrane protein family.</text>
</comment>
<feature type="transmembrane region" description="Helical" evidence="9">
    <location>
        <begin position="133"/>
        <end position="154"/>
    </location>
</feature>
<protein>
    <recommendedName>
        <fullName evidence="9">Transport permease protein</fullName>
    </recommendedName>
</protein>
<dbReference type="AlphaFoldDB" id="A0A1Y2SX32"/>
<feature type="transmembrane region" description="Helical" evidence="9">
    <location>
        <begin position="89"/>
        <end position="112"/>
    </location>
</feature>
<feature type="transmembrane region" description="Helical" evidence="9">
    <location>
        <begin position="255"/>
        <end position="278"/>
    </location>
</feature>
<keyword evidence="3 9" id="KW-0813">Transport</keyword>
<dbReference type="Proteomes" id="UP000243540">
    <property type="component" value="Unassembled WGS sequence"/>
</dbReference>
<keyword evidence="5" id="KW-0997">Cell inner membrane</keyword>